<gene>
    <name evidence="1" type="ORF">DVH24_000091</name>
</gene>
<proteinExistence type="predicted"/>
<evidence type="ECO:0000313" key="2">
    <source>
        <dbReference type="Proteomes" id="UP000290289"/>
    </source>
</evidence>
<organism evidence="1 2">
    <name type="scientific">Malus domestica</name>
    <name type="common">Apple</name>
    <name type="synonym">Pyrus malus</name>
    <dbReference type="NCBI Taxonomy" id="3750"/>
    <lineage>
        <taxon>Eukaryota</taxon>
        <taxon>Viridiplantae</taxon>
        <taxon>Streptophyta</taxon>
        <taxon>Embryophyta</taxon>
        <taxon>Tracheophyta</taxon>
        <taxon>Spermatophyta</taxon>
        <taxon>Magnoliopsida</taxon>
        <taxon>eudicotyledons</taxon>
        <taxon>Gunneridae</taxon>
        <taxon>Pentapetalae</taxon>
        <taxon>rosids</taxon>
        <taxon>fabids</taxon>
        <taxon>Rosales</taxon>
        <taxon>Rosaceae</taxon>
        <taxon>Amygdaloideae</taxon>
        <taxon>Maleae</taxon>
        <taxon>Malus</taxon>
    </lineage>
</organism>
<sequence>MLHTSKQHVTSQYDIVRYGLTIPSRFCFWESHKNLLVGHPSWECSCPNSFNFRVPMESKASEFPKGLVL</sequence>
<accession>A0A498J3K4</accession>
<dbReference type="EMBL" id="RDQH01000335">
    <property type="protein sequence ID" value="RXH88492.1"/>
    <property type="molecule type" value="Genomic_DNA"/>
</dbReference>
<name>A0A498J3K4_MALDO</name>
<evidence type="ECO:0000313" key="1">
    <source>
        <dbReference type="EMBL" id="RXH88492.1"/>
    </source>
</evidence>
<dbReference type="AlphaFoldDB" id="A0A498J3K4"/>
<dbReference type="Proteomes" id="UP000290289">
    <property type="component" value="Chromosome 9"/>
</dbReference>
<comment type="caution">
    <text evidence="1">The sequence shown here is derived from an EMBL/GenBank/DDBJ whole genome shotgun (WGS) entry which is preliminary data.</text>
</comment>
<protein>
    <submittedName>
        <fullName evidence="1">Uncharacterized protein</fullName>
    </submittedName>
</protein>
<keyword evidence="2" id="KW-1185">Reference proteome</keyword>
<reference evidence="1 2" key="1">
    <citation type="submission" date="2018-10" db="EMBL/GenBank/DDBJ databases">
        <title>A high-quality apple genome assembly.</title>
        <authorList>
            <person name="Hu J."/>
        </authorList>
    </citation>
    <scope>NUCLEOTIDE SEQUENCE [LARGE SCALE GENOMIC DNA]</scope>
    <source>
        <strain evidence="2">cv. HFTH1</strain>
        <tissue evidence="1">Young leaf</tissue>
    </source>
</reference>